<dbReference type="Gene3D" id="2.40.10.220">
    <property type="entry name" value="predicted glycosyltransferase like domains"/>
    <property type="match status" value="1"/>
</dbReference>
<dbReference type="Pfam" id="PF07238">
    <property type="entry name" value="PilZ"/>
    <property type="match status" value="1"/>
</dbReference>
<evidence type="ECO:0000313" key="3">
    <source>
        <dbReference type="EMBL" id="MCD7109805.1"/>
    </source>
</evidence>
<evidence type="ECO:0000313" key="4">
    <source>
        <dbReference type="Proteomes" id="UP001139089"/>
    </source>
</evidence>
<accession>A0A9X1NT18</accession>
<evidence type="ECO:0000259" key="2">
    <source>
        <dbReference type="Pfam" id="PF07238"/>
    </source>
</evidence>
<dbReference type="InterPro" id="IPR009875">
    <property type="entry name" value="PilZ_domain"/>
</dbReference>
<gene>
    <name evidence="3" type="ORF">LRX75_12245</name>
</gene>
<feature type="domain" description="PilZ" evidence="2">
    <location>
        <begin position="9"/>
        <end position="93"/>
    </location>
</feature>
<protein>
    <submittedName>
        <fullName evidence="3">PilZ domain-containing protein</fullName>
    </submittedName>
</protein>
<dbReference type="SUPFAM" id="SSF141371">
    <property type="entry name" value="PilZ domain-like"/>
    <property type="match status" value="1"/>
</dbReference>
<sequence>MPAQMGMERETRSRAKLAARVTCRDKTSSGTVVDLSDAGMSLQLAYDIKATQGQAVIIETEELGRLNGMVQWARGDQIGVRLMTSSNTSAKIASYYKFFR</sequence>
<feature type="region of interest" description="Disordered" evidence="1">
    <location>
        <begin position="1"/>
        <end position="20"/>
    </location>
</feature>
<dbReference type="GO" id="GO:0035438">
    <property type="term" value="F:cyclic-di-GMP binding"/>
    <property type="evidence" value="ECO:0007669"/>
    <property type="project" value="InterPro"/>
</dbReference>
<comment type="caution">
    <text evidence="3">The sequence shown here is derived from an EMBL/GenBank/DDBJ whole genome shotgun (WGS) entry which is preliminary data.</text>
</comment>
<name>A0A9X1NT18_9HYPH</name>
<evidence type="ECO:0000256" key="1">
    <source>
        <dbReference type="SAM" id="MobiDB-lite"/>
    </source>
</evidence>
<dbReference type="RefSeq" id="WP_231814716.1">
    <property type="nucleotide sequence ID" value="NZ_JAJOZR010000007.1"/>
</dbReference>
<keyword evidence="4" id="KW-1185">Reference proteome</keyword>
<proteinExistence type="predicted"/>
<organism evidence="3 4">
    <name type="scientific">Rhizobium quercicola</name>
    <dbReference type="NCBI Taxonomy" id="2901226"/>
    <lineage>
        <taxon>Bacteria</taxon>
        <taxon>Pseudomonadati</taxon>
        <taxon>Pseudomonadota</taxon>
        <taxon>Alphaproteobacteria</taxon>
        <taxon>Hyphomicrobiales</taxon>
        <taxon>Rhizobiaceae</taxon>
        <taxon>Rhizobium/Agrobacterium group</taxon>
        <taxon>Rhizobium</taxon>
    </lineage>
</organism>
<dbReference type="Proteomes" id="UP001139089">
    <property type="component" value="Unassembled WGS sequence"/>
</dbReference>
<dbReference type="AlphaFoldDB" id="A0A9X1NT18"/>
<dbReference type="EMBL" id="JAJOZR010000007">
    <property type="protein sequence ID" value="MCD7109805.1"/>
    <property type="molecule type" value="Genomic_DNA"/>
</dbReference>
<reference evidence="3" key="1">
    <citation type="submission" date="2021-12" db="EMBL/GenBank/DDBJ databases">
        <authorList>
            <person name="Li Y."/>
        </authorList>
    </citation>
    <scope>NUCLEOTIDE SEQUENCE</scope>
    <source>
        <strain evidence="3">DKSPLA3</strain>
    </source>
</reference>